<name>A0A8X6SAZ5_TRICX</name>
<accession>A0A8X6SAZ5</accession>
<sequence>MWNNWQPNISLYRCTNRCEIHECLLHDPSIFLSSSNPGLLKLDSLHLSTFSCPLILICLEATLHLIDLASNTVRRPDCSSHDNHQGSLKLT</sequence>
<keyword evidence="2" id="KW-1185">Reference proteome</keyword>
<dbReference type="Proteomes" id="UP000887159">
    <property type="component" value="Unassembled WGS sequence"/>
</dbReference>
<proteinExistence type="predicted"/>
<reference evidence="1" key="1">
    <citation type="submission" date="2020-08" db="EMBL/GenBank/DDBJ databases">
        <title>Multicomponent nature underlies the extraordinary mechanical properties of spider dragline silk.</title>
        <authorList>
            <person name="Kono N."/>
            <person name="Nakamura H."/>
            <person name="Mori M."/>
            <person name="Yoshida Y."/>
            <person name="Ohtoshi R."/>
            <person name="Malay A.D."/>
            <person name="Moran D.A.P."/>
            <person name="Tomita M."/>
            <person name="Numata K."/>
            <person name="Arakawa K."/>
        </authorList>
    </citation>
    <scope>NUCLEOTIDE SEQUENCE</scope>
</reference>
<dbReference type="EMBL" id="BMAU01021256">
    <property type="protein sequence ID" value="GFY06012.1"/>
    <property type="molecule type" value="Genomic_DNA"/>
</dbReference>
<dbReference type="AlphaFoldDB" id="A0A8X6SAZ5"/>
<comment type="caution">
    <text evidence="1">The sequence shown here is derived from an EMBL/GenBank/DDBJ whole genome shotgun (WGS) entry which is preliminary data.</text>
</comment>
<evidence type="ECO:0000313" key="1">
    <source>
        <dbReference type="EMBL" id="GFY06012.1"/>
    </source>
</evidence>
<evidence type="ECO:0000313" key="2">
    <source>
        <dbReference type="Proteomes" id="UP000887159"/>
    </source>
</evidence>
<protein>
    <submittedName>
        <fullName evidence="1">Uncharacterized protein</fullName>
    </submittedName>
</protein>
<organism evidence="1 2">
    <name type="scientific">Trichonephila clavipes</name>
    <name type="common">Golden silk orbweaver</name>
    <name type="synonym">Nephila clavipes</name>
    <dbReference type="NCBI Taxonomy" id="2585209"/>
    <lineage>
        <taxon>Eukaryota</taxon>
        <taxon>Metazoa</taxon>
        <taxon>Ecdysozoa</taxon>
        <taxon>Arthropoda</taxon>
        <taxon>Chelicerata</taxon>
        <taxon>Arachnida</taxon>
        <taxon>Araneae</taxon>
        <taxon>Araneomorphae</taxon>
        <taxon>Entelegynae</taxon>
        <taxon>Araneoidea</taxon>
        <taxon>Nephilidae</taxon>
        <taxon>Trichonephila</taxon>
    </lineage>
</organism>
<gene>
    <name evidence="1" type="ORF">TNCV_3863161</name>
</gene>